<evidence type="ECO:0000259" key="6">
    <source>
        <dbReference type="PROSITE" id="PS50089"/>
    </source>
</evidence>
<evidence type="ECO:0000256" key="3">
    <source>
        <dbReference type="ARBA" id="ARBA00022833"/>
    </source>
</evidence>
<dbReference type="GO" id="GO:0061630">
    <property type="term" value="F:ubiquitin protein ligase activity"/>
    <property type="evidence" value="ECO:0007669"/>
    <property type="project" value="TreeGrafter"/>
</dbReference>
<dbReference type="InterPro" id="IPR013083">
    <property type="entry name" value="Znf_RING/FYVE/PHD"/>
</dbReference>
<keyword evidence="3" id="KW-0862">Zinc</keyword>
<reference evidence="7" key="1">
    <citation type="submission" date="2023-10" db="EMBL/GenBank/DDBJ databases">
        <authorList>
            <person name="Hackl T."/>
        </authorList>
    </citation>
    <scope>NUCLEOTIDE SEQUENCE</scope>
</reference>
<organism evidence="7 8">
    <name type="scientific">Anthostomella pinea</name>
    <dbReference type="NCBI Taxonomy" id="933095"/>
    <lineage>
        <taxon>Eukaryota</taxon>
        <taxon>Fungi</taxon>
        <taxon>Dikarya</taxon>
        <taxon>Ascomycota</taxon>
        <taxon>Pezizomycotina</taxon>
        <taxon>Sordariomycetes</taxon>
        <taxon>Xylariomycetidae</taxon>
        <taxon>Xylariales</taxon>
        <taxon>Xylariaceae</taxon>
        <taxon>Anthostomella</taxon>
    </lineage>
</organism>
<keyword evidence="2 4" id="KW-0863">Zinc-finger</keyword>
<dbReference type="SMART" id="SM00184">
    <property type="entry name" value="RING"/>
    <property type="match status" value="1"/>
</dbReference>
<dbReference type="SUPFAM" id="SSF57850">
    <property type="entry name" value="RING/U-box"/>
    <property type="match status" value="1"/>
</dbReference>
<evidence type="ECO:0000313" key="7">
    <source>
        <dbReference type="EMBL" id="CAJ2506529.1"/>
    </source>
</evidence>
<evidence type="ECO:0000313" key="8">
    <source>
        <dbReference type="Proteomes" id="UP001295740"/>
    </source>
</evidence>
<keyword evidence="5" id="KW-0472">Membrane</keyword>
<name>A0AAI8VKD2_9PEZI</name>
<protein>
    <submittedName>
        <fullName evidence="7">Uu.00g006590.m01.CDS01</fullName>
    </submittedName>
</protein>
<sequence length="211" mass="23540">MLAPWYAVVIGCVVLLVSFVVAVLCLRWAVCKEPFRFFRRNESRPAKQLPKSILSALTQLEGVTEKRDRRNSQTEAEDAECPICLASLYGSPAGASAPTGAGVDLEAGIDISRTTTTKTMSTSTASTSTTTTAKEERCSLQPVNDEVLKMKRCRHLYHAKCLATWFMRKKYNCPVCRTPYYQPVQRVQPVQELEGNVDYGRGHALPVAMFW</sequence>
<accession>A0AAI8VKD2</accession>
<dbReference type="EMBL" id="CAUWAG010000008">
    <property type="protein sequence ID" value="CAJ2506529.1"/>
    <property type="molecule type" value="Genomic_DNA"/>
</dbReference>
<evidence type="ECO:0000256" key="2">
    <source>
        <dbReference type="ARBA" id="ARBA00022771"/>
    </source>
</evidence>
<evidence type="ECO:0000256" key="5">
    <source>
        <dbReference type="SAM" id="Phobius"/>
    </source>
</evidence>
<keyword evidence="8" id="KW-1185">Reference proteome</keyword>
<feature type="domain" description="RING-type" evidence="6">
    <location>
        <begin position="138"/>
        <end position="177"/>
    </location>
</feature>
<gene>
    <name evidence="7" type="ORF">KHLLAP_LOCUS6997</name>
</gene>
<comment type="caution">
    <text evidence="7">The sequence shown here is derived from an EMBL/GenBank/DDBJ whole genome shotgun (WGS) entry which is preliminary data.</text>
</comment>
<keyword evidence="5" id="KW-0812">Transmembrane</keyword>
<dbReference type="GO" id="GO:0016567">
    <property type="term" value="P:protein ubiquitination"/>
    <property type="evidence" value="ECO:0007669"/>
    <property type="project" value="TreeGrafter"/>
</dbReference>
<dbReference type="GO" id="GO:0008270">
    <property type="term" value="F:zinc ion binding"/>
    <property type="evidence" value="ECO:0007669"/>
    <property type="project" value="UniProtKB-KW"/>
</dbReference>
<dbReference type="Pfam" id="PF13639">
    <property type="entry name" value="zf-RING_2"/>
    <property type="match status" value="1"/>
</dbReference>
<dbReference type="Proteomes" id="UP001295740">
    <property type="component" value="Unassembled WGS sequence"/>
</dbReference>
<dbReference type="InterPro" id="IPR001841">
    <property type="entry name" value="Znf_RING"/>
</dbReference>
<evidence type="ECO:0000256" key="1">
    <source>
        <dbReference type="ARBA" id="ARBA00022723"/>
    </source>
</evidence>
<dbReference type="PANTHER" id="PTHR45969">
    <property type="entry name" value="RING ZINC FINGER PROTEIN-RELATED"/>
    <property type="match status" value="1"/>
</dbReference>
<feature type="transmembrane region" description="Helical" evidence="5">
    <location>
        <begin position="6"/>
        <end position="30"/>
    </location>
</feature>
<proteinExistence type="predicted"/>
<dbReference type="AlphaFoldDB" id="A0AAI8VKD2"/>
<keyword evidence="1" id="KW-0479">Metal-binding</keyword>
<keyword evidence="5" id="KW-1133">Transmembrane helix</keyword>
<dbReference type="PANTHER" id="PTHR45969:SF81">
    <property type="entry name" value="OS08G0157400 PROTEIN"/>
    <property type="match status" value="1"/>
</dbReference>
<dbReference type="PROSITE" id="PS50089">
    <property type="entry name" value="ZF_RING_2"/>
    <property type="match status" value="1"/>
</dbReference>
<dbReference type="Gene3D" id="3.30.40.10">
    <property type="entry name" value="Zinc/RING finger domain, C3HC4 (zinc finger)"/>
    <property type="match status" value="1"/>
</dbReference>
<evidence type="ECO:0000256" key="4">
    <source>
        <dbReference type="PROSITE-ProRule" id="PRU00175"/>
    </source>
</evidence>